<evidence type="ECO:0000256" key="5">
    <source>
        <dbReference type="ARBA" id="ARBA00023163"/>
    </source>
</evidence>
<keyword evidence="5" id="KW-0804">Transcription</keyword>
<dbReference type="Proteomes" id="UP000609802">
    <property type="component" value="Unassembled WGS sequence"/>
</dbReference>
<dbReference type="InterPro" id="IPR001789">
    <property type="entry name" value="Sig_transdc_resp-reg_receiver"/>
</dbReference>
<keyword evidence="3" id="KW-0902">Two-component regulatory system</keyword>
<dbReference type="Pfam" id="PF02954">
    <property type="entry name" value="HTH_8"/>
    <property type="match status" value="1"/>
</dbReference>
<protein>
    <submittedName>
        <fullName evidence="9">Sigma-54-dependent Fis family transcriptional regulator</fullName>
    </submittedName>
</protein>
<dbReference type="Pfam" id="PF00072">
    <property type="entry name" value="Response_reg"/>
    <property type="match status" value="1"/>
</dbReference>
<gene>
    <name evidence="9" type="primary">dctD-1</name>
    <name evidence="9" type="ORF">GCM10016455_05010</name>
</gene>
<keyword evidence="2" id="KW-0067">ATP-binding</keyword>
<dbReference type="InterPro" id="IPR002078">
    <property type="entry name" value="Sigma_54_int"/>
</dbReference>
<keyword evidence="10" id="KW-1185">Reference proteome</keyword>
<dbReference type="SUPFAM" id="SSF46689">
    <property type="entry name" value="Homeodomain-like"/>
    <property type="match status" value="1"/>
</dbReference>
<dbReference type="InterPro" id="IPR011006">
    <property type="entry name" value="CheY-like_superfamily"/>
</dbReference>
<dbReference type="SMART" id="SM00448">
    <property type="entry name" value="REC"/>
    <property type="match status" value="1"/>
</dbReference>
<name>A0ABQ3INL7_9RHOB</name>
<evidence type="ECO:0000313" key="9">
    <source>
        <dbReference type="EMBL" id="GHE87991.1"/>
    </source>
</evidence>
<organism evidence="9 10">
    <name type="scientific">Aliiroseovarius zhejiangensis</name>
    <dbReference type="NCBI Taxonomy" id="1632025"/>
    <lineage>
        <taxon>Bacteria</taxon>
        <taxon>Pseudomonadati</taxon>
        <taxon>Pseudomonadota</taxon>
        <taxon>Alphaproteobacteria</taxon>
        <taxon>Rhodobacterales</taxon>
        <taxon>Paracoccaceae</taxon>
        <taxon>Aliiroseovarius</taxon>
    </lineage>
</organism>
<sequence>MKHDTHDIYVVDDDQDFREATCELLEEEGLAPRGFAEGRAMLDSLDPEWGGVILCDVRMGGMDGFDVLKAVRNAAPEVPFIMITGHGDVRLAIAAIKAGAYDFLEKPVQPDVLLSTIRRTLNARKLVIENKKLRRRVVHRGGMVSQLVGRSDAMRTCRKALLNLAPLPVTVTLSGEAGTGKSLAARMLHDYGEGSGGFHVINCAMVDADGLIGVLNDVPPDTDTLFVRAVHKLDMTAQTQLADYLRQRDRPRVILSYTGSLKAPEVTTILSDELLYLVNVATVEMPALRERGRDVYLLLETFLREAAARYEKRLPNVTKEMLTPLGKYDWPGNVRELRNVAERMIIGLGMNLQPSSRSGAMAHQSYDDAMLSFERDLLEQTLRETAGRKGAAAERLAIPRKRLYLRMKAVGLLKSGQH</sequence>
<dbReference type="Pfam" id="PF14532">
    <property type="entry name" value="Sigma54_activ_2"/>
    <property type="match status" value="1"/>
</dbReference>
<accession>A0ABQ3INL7</accession>
<evidence type="ECO:0000256" key="3">
    <source>
        <dbReference type="ARBA" id="ARBA00023012"/>
    </source>
</evidence>
<dbReference type="Gene3D" id="3.40.50.300">
    <property type="entry name" value="P-loop containing nucleotide triphosphate hydrolases"/>
    <property type="match status" value="1"/>
</dbReference>
<dbReference type="Gene3D" id="1.10.8.60">
    <property type="match status" value="1"/>
</dbReference>
<dbReference type="InterPro" id="IPR025944">
    <property type="entry name" value="Sigma_54_int_dom_CS"/>
</dbReference>
<dbReference type="SUPFAM" id="SSF52172">
    <property type="entry name" value="CheY-like"/>
    <property type="match status" value="1"/>
</dbReference>
<keyword evidence="6" id="KW-0597">Phosphoprotein</keyword>
<dbReference type="PROSITE" id="PS50045">
    <property type="entry name" value="SIGMA54_INTERACT_4"/>
    <property type="match status" value="1"/>
</dbReference>
<feature type="modified residue" description="4-aspartylphosphate" evidence="6">
    <location>
        <position position="56"/>
    </location>
</feature>
<dbReference type="EMBL" id="BNCH01000001">
    <property type="protein sequence ID" value="GHE87991.1"/>
    <property type="molecule type" value="Genomic_DNA"/>
</dbReference>
<dbReference type="Gene3D" id="1.10.10.60">
    <property type="entry name" value="Homeodomain-like"/>
    <property type="match status" value="1"/>
</dbReference>
<evidence type="ECO:0000256" key="4">
    <source>
        <dbReference type="ARBA" id="ARBA00023015"/>
    </source>
</evidence>
<dbReference type="PANTHER" id="PTHR32071">
    <property type="entry name" value="TRANSCRIPTIONAL REGULATORY PROTEIN"/>
    <property type="match status" value="1"/>
</dbReference>
<dbReference type="SUPFAM" id="SSF52540">
    <property type="entry name" value="P-loop containing nucleoside triphosphate hydrolases"/>
    <property type="match status" value="1"/>
</dbReference>
<keyword evidence="1" id="KW-0547">Nucleotide-binding</keyword>
<evidence type="ECO:0000256" key="1">
    <source>
        <dbReference type="ARBA" id="ARBA00022741"/>
    </source>
</evidence>
<dbReference type="InterPro" id="IPR002197">
    <property type="entry name" value="HTH_Fis"/>
</dbReference>
<comment type="caution">
    <text evidence="9">The sequence shown here is derived from an EMBL/GenBank/DDBJ whole genome shotgun (WGS) entry which is preliminary data.</text>
</comment>
<evidence type="ECO:0000256" key="6">
    <source>
        <dbReference type="PROSITE-ProRule" id="PRU00169"/>
    </source>
</evidence>
<proteinExistence type="predicted"/>
<dbReference type="RefSeq" id="WP_191284891.1">
    <property type="nucleotide sequence ID" value="NZ_BNCH01000001.1"/>
</dbReference>
<evidence type="ECO:0000259" key="8">
    <source>
        <dbReference type="PROSITE" id="PS50110"/>
    </source>
</evidence>
<dbReference type="InterPro" id="IPR058031">
    <property type="entry name" value="AAA_lid_NorR"/>
</dbReference>
<dbReference type="Gene3D" id="3.40.50.2300">
    <property type="match status" value="1"/>
</dbReference>
<reference evidence="10" key="1">
    <citation type="journal article" date="2019" name="Int. J. Syst. Evol. Microbiol.">
        <title>The Global Catalogue of Microorganisms (GCM) 10K type strain sequencing project: providing services to taxonomists for standard genome sequencing and annotation.</title>
        <authorList>
            <consortium name="The Broad Institute Genomics Platform"/>
            <consortium name="The Broad Institute Genome Sequencing Center for Infectious Disease"/>
            <person name="Wu L."/>
            <person name="Ma J."/>
        </authorList>
    </citation>
    <scope>NUCLEOTIDE SEQUENCE [LARGE SCALE GENOMIC DNA]</scope>
    <source>
        <strain evidence="10">KCTC 42443</strain>
    </source>
</reference>
<dbReference type="InterPro" id="IPR009057">
    <property type="entry name" value="Homeodomain-like_sf"/>
</dbReference>
<dbReference type="PANTHER" id="PTHR32071:SF57">
    <property type="entry name" value="C4-DICARBOXYLATE TRANSPORT TRANSCRIPTIONAL REGULATORY PROTEIN DCTD"/>
    <property type="match status" value="1"/>
</dbReference>
<dbReference type="PROSITE" id="PS00688">
    <property type="entry name" value="SIGMA54_INTERACT_3"/>
    <property type="match status" value="1"/>
</dbReference>
<feature type="domain" description="Response regulatory" evidence="8">
    <location>
        <begin position="7"/>
        <end position="121"/>
    </location>
</feature>
<dbReference type="PROSITE" id="PS50110">
    <property type="entry name" value="RESPONSE_REGULATORY"/>
    <property type="match status" value="1"/>
</dbReference>
<dbReference type="Pfam" id="PF25601">
    <property type="entry name" value="AAA_lid_14"/>
    <property type="match status" value="1"/>
</dbReference>
<feature type="domain" description="Sigma-54 factor interaction" evidence="7">
    <location>
        <begin position="147"/>
        <end position="346"/>
    </location>
</feature>
<evidence type="ECO:0000313" key="10">
    <source>
        <dbReference type="Proteomes" id="UP000609802"/>
    </source>
</evidence>
<evidence type="ECO:0000256" key="2">
    <source>
        <dbReference type="ARBA" id="ARBA00022840"/>
    </source>
</evidence>
<evidence type="ECO:0000259" key="7">
    <source>
        <dbReference type="PROSITE" id="PS50045"/>
    </source>
</evidence>
<dbReference type="InterPro" id="IPR027417">
    <property type="entry name" value="P-loop_NTPase"/>
</dbReference>
<keyword evidence="4" id="KW-0805">Transcription regulation</keyword>